<accession>A0A917DRU9</accession>
<organism evidence="3 4">
    <name type="scientific">Croceicoccus mobilis</name>
    <dbReference type="NCBI Taxonomy" id="1703339"/>
    <lineage>
        <taxon>Bacteria</taxon>
        <taxon>Pseudomonadati</taxon>
        <taxon>Pseudomonadota</taxon>
        <taxon>Alphaproteobacteria</taxon>
        <taxon>Sphingomonadales</taxon>
        <taxon>Erythrobacteraceae</taxon>
        <taxon>Croceicoccus</taxon>
    </lineage>
</organism>
<reference evidence="3" key="1">
    <citation type="journal article" date="2014" name="Int. J. Syst. Evol. Microbiol.">
        <title>Complete genome sequence of Corynebacterium casei LMG S-19264T (=DSM 44701T), isolated from a smear-ripened cheese.</title>
        <authorList>
            <consortium name="US DOE Joint Genome Institute (JGI-PGF)"/>
            <person name="Walter F."/>
            <person name="Albersmeier A."/>
            <person name="Kalinowski J."/>
            <person name="Ruckert C."/>
        </authorList>
    </citation>
    <scope>NUCLEOTIDE SEQUENCE</scope>
    <source>
        <strain evidence="3">CGMCC 1.15360</strain>
    </source>
</reference>
<evidence type="ECO:0000259" key="2">
    <source>
        <dbReference type="Pfam" id="PF01464"/>
    </source>
</evidence>
<name>A0A917DRU9_9SPHN</name>
<comment type="similarity">
    <text evidence="1">Belongs to the virb1 family.</text>
</comment>
<keyword evidence="4" id="KW-1185">Reference proteome</keyword>
<feature type="domain" description="Transglycosylase SLT" evidence="2">
    <location>
        <begin position="19"/>
        <end position="68"/>
    </location>
</feature>
<protein>
    <recommendedName>
        <fullName evidence="2">Transglycosylase SLT domain-containing protein</fullName>
    </recommendedName>
</protein>
<evidence type="ECO:0000256" key="1">
    <source>
        <dbReference type="ARBA" id="ARBA00009387"/>
    </source>
</evidence>
<dbReference type="Gene3D" id="1.10.530.10">
    <property type="match status" value="1"/>
</dbReference>
<gene>
    <name evidence="3" type="ORF">GCM10010990_11890</name>
</gene>
<dbReference type="AlphaFoldDB" id="A0A917DRU9"/>
<dbReference type="EMBL" id="BMIP01000002">
    <property type="protein sequence ID" value="GGD64072.1"/>
    <property type="molecule type" value="Genomic_DNA"/>
</dbReference>
<proteinExistence type="inferred from homology"/>
<dbReference type="InterPro" id="IPR008258">
    <property type="entry name" value="Transglycosylase_SLT_dom_1"/>
</dbReference>
<dbReference type="Pfam" id="PF01464">
    <property type="entry name" value="SLT"/>
    <property type="match status" value="1"/>
</dbReference>
<dbReference type="SUPFAM" id="SSF53955">
    <property type="entry name" value="Lysozyme-like"/>
    <property type="match status" value="1"/>
</dbReference>
<dbReference type="RefSeq" id="WP_229665310.1">
    <property type="nucleotide sequence ID" value="NZ_BMIP01000002.1"/>
</dbReference>
<evidence type="ECO:0000313" key="3">
    <source>
        <dbReference type="EMBL" id="GGD64072.1"/>
    </source>
</evidence>
<reference evidence="3" key="2">
    <citation type="submission" date="2020-09" db="EMBL/GenBank/DDBJ databases">
        <authorList>
            <person name="Sun Q."/>
            <person name="Zhou Y."/>
        </authorList>
    </citation>
    <scope>NUCLEOTIDE SEQUENCE</scope>
    <source>
        <strain evidence="3">CGMCC 1.15360</strain>
    </source>
</reference>
<comment type="caution">
    <text evidence="3">The sequence shown here is derived from an EMBL/GenBank/DDBJ whole genome shotgun (WGS) entry which is preliminary data.</text>
</comment>
<sequence>MSGAGISSLGTATPQIRSAIAQAAQSTGVDFDFLLAQARIESSLDPQAQAKTSSASGLYQFTDATWLETLDRHGSRHGMAWASDAIAGGRITDPRLAGNIMALRHDPAASALMAGELARENGANLSAVLGRSPDASELYLGHFLGSGDAGKFLSALKSTPEISAASVLPRAASANRAIFYDGGSARSVGEVMGLIRAKVDGAMAGSGVPAPAAAPAAAPARITMAAPLPQAARGPSMAQSLASAFGSMDDAATPAAVQRAYRRLEGMGL</sequence>
<dbReference type="Proteomes" id="UP000612349">
    <property type="component" value="Unassembled WGS sequence"/>
</dbReference>
<evidence type="ECO:0000313" key="4">
    <source>
        <dbReference type="Proteomes" id="UP000612349"/>
    </source>
</evidence>
<dbReference type="InterPro" id="IPR023346">
    <property type="entry name" value="Lysozyme-like_dom_sf"/>
</dbReference>